<proteinExistence type="predicted"/>
<organism evidence="1">
    <name type="scientific">marine sediment metagenome</name>
    <dbReference type="NCBI Taxonomy" id="412755"/>
    <lineage>
        <taxon>unclassified sequences</taxon>
        <taxon>metagenomes</taxon>
        <taxon>ecological metagenomes</taxon>
    </lineage>
</organism>
<dbReference type="AlphaFoldDB" id="X0UAN8"/>
<reference evidence="1" key="1">
    <citation type="journal article" date="2014" name="Front. Microbiol.">
        <title>High frequency of phylogenetically diverse reductive dehalogenase-homologous genes in deep subseafloor sedimentary metagenomes.</title>
        <authorList>
            <person name="Kawai M."/>
            <person name="Futagami T."/>
            <person name="Toyoda A."/>
            <person name="Takaki Y."/>
            <person name="Nishi S."/>
            <person name="Hori S."/>
            <person name="Arai W."/>
            <person name="Tsubouchi T."/>
            <person name="Morono Y."/>
            <person name="Uchiyama I."/>
            <person name="Ito T."/>
            <person name="Fujiyama A."/>
            <person name="Inagaki F."/>
            <person name="Takami H."/>
        </authorList>
    </citation>
    <scope>NUCLEOTIDE SEQUENCE</scope>
    <source>
        <strain evidence="1">Expedition CK06-06</strain>
    </source>
</reference>
<gene>
    <name evidence="1" type="ORF">S01H1_32223</name>
</gene>
<accession>X0UAN8</accession>
<protein>
    <submittedName>
        <fullName evidence="1">Uncharacterized protein</fullName>
    </submittedName>
</protein>
<name>X0UAN8_9ZZZZ</name>
<evidence type="ECO:0000313" key="1">
    <source>
        <dbReference type="EMBL" id="GAF96391.1"/>
    </source>
</evidence>
<sequence length="65" mass="7502">KHIVGLLAARPLADSFVYEVNKISKQYSEKNEKRDNQKGFDQGRNCGAETFAFDHSVDHRKNKHQ</sequence>
<feature type="non-terminal residue" evidence="1">
    <location>
        <position position="1"/>
    </location>
</feature>
<dbReference type="EMBL" id="BARS01019939">
    <property type="protein sequence ID" value="GAF96391.1"/>
    <property type="molecule type" value="Genomic_DNA"/>
</dbReference>
<comment type="caution">
    <text evidence="1">The sequence shown here is derived from an EMBL/GenBank/DDBJ whole genome shotgun (WGS) entry which is preliminary data.</text>
</comment>